<proteinExistence type="predicted"/>
<gene>
    <name evidence="1" type="ORF">LTR91_017579</name>
</gene>
<dbReference type="AlphaFoldDB" id="A0AAN6K5V9"/>
<dbReference type="PANTHER" id="PTHR36978">
    <property type="entry name" value="P-LOOP CONTAINING NUCLEOTIDE TRIPHOSPHATE HYDROLASE"/>
    <property type="match status" value="1"/>
</dbReference>
<evidence type="ECO:0000313" key="1">
    <source>
        <dbReference type="EMBL" id="KAK0966469.1"/>
    </source>
</evidence>
<protein>
    <recommendedName>
        <fullName evidence="3">Sulfotransferase domain-containing protein</fullName>
    </recommendedName>
</protein>
<dbReference type="PANTHER" id="PTHR36978:SF3">
    <property type="entry name" value="P-LOOP CONTAINING NUCLEOSIDE TRIPHOSPHATE HYDROLASE PROTEIN"/>
    <property type="match status" value="1"/>
</dbReference>
<organism evidence="1 2">
    <name type="scientific">Friedmanniomyces endolithicus</name>
    <dbReference type="NCBI Taxonomy" id="329885"/>
    <lineage>
        <taxon>Eukaryota</taxon>
        <taxon>Fungi</taxon>
        <taxon>Dikarya</taxon>
        <taxon>Ascomycota</taxon>
        <taxon>Pezizomycotina</taxon>
        <taxon>Dothideomycetes</taxon>
        <taxon>Dothideomycetidae</taxon>
        <taxon>Mycosphaerellales</taxon>
        <taxon>Teratosphaeriaceae</taxon>
        <taxon>Friedmanniomyces</taxon>
    </lineage>
</organism>
<dbReference type="InterPro" id="IPR040632">
    <property type="entry name" value="Sulfotransfer_4"/>
</dbReference>
<dbReference type="Gene3D" id="3.40.50.300">
    <property type="entry name" value="P-loop containing nucleotide triphosphate hydrolases"/>
    <property type="match status" value="1"/>
</dbReference>
<evidence type="ECO:0000313" key="2">
    <source>
        <dbReference type="Proteomes" id="UP001175353"/>
    </source>
</evidence>
<keyword evidence="2" id="KW-1185">Reference proteome</keyword>
<dbReference type="InterPro" id="IPR027417">
    <property type="entry name" value="P-loop_NTPase"/>
</dbReference>
<evidence type="ECO:0008006" key="3">
    <source>
        <dbReference type="Google" id="ProtNLM"/>
    </source>
</evidence>
<dbReference type="EMBL" id="JAUJLE010000230">
    <property type="protein sequence ID" value="KAK0966469.1"/>
    <property type="molecule type" value="Genomic_DNA"/>
</dbReference>
<dbReference type="Pfam" id="PF17784">
    <property type="entry name" value="Sulfotransfer_4"/>
    <property type="match status" value="1"/>
</dbReference>
<sequence>MGAKSSAPTPGTKLRVLALGLPRTGTPSISAALEILLNGPSYHGGAHMAQGSMSHMRKWMRCHRISYDARQQGREMTSLERTRVLALLAEQYEGFASVSDTPAFYYAEELCEVVPEDVVVVATRDVHAWWASKVEINALMRDWQRLKEVVLWPVPQGIGYWPAFSRLLLGGAYGEHLGRPGREVYERLVDLELRGWTTVPCDMSKYETPITVRK</sequence>
<dbReference type="Proteomes" id="UP001175353">
    <property type="component" value="Unassembled WGS sequence"/>
</dbReference>
<accession>A0AAN6K5V9</accession>
<comment type="caution">
    <text evidence="1">The sequence shown here is derived from an EMBL/GenBank/DDBJ whole genome shotgun (WGS) entry which is preliminary data.</text>
</comment>
<reference evidence="1" key="1">
    <citation type="submission" date="2023-06" db="EMBL/GenBank/DDBJ databases">
        <title>Black Yeasts Isolated from many extreme environments.</title>
        <authorList>
            <person name="Coleine C."/>
            <person name="Stajich J.E."/>
            <person name="Selbmann L."/>
        </authorList>
    </citation>
    <scope>NUCLEOTIDE SEQUENCE</scope>
    <source>
        <strain evidence="1">CCFEE 5200</strain>
    </source>
</reference>
<name>A0AAN6K5V9_9PEZI</name>
<dbReference type="SUPFAM" id="SSF52540">
    <property type="entry name" value="P-loop containing nucleoside triphosphate hydrolases"/>
    <property type="match status" value="1"/>
</dbReference>